<protein>
    <recommendedName>
        <fullName evidence="4">Macroglobulin domain-containing protein</fullName>
    </recommendedName>
</protein>
<organism evidence="2 3">
    <name type="scientific">Elysia marginata</name>
    <dbReference type="NCBI Taxonomy" id="1093978"/>
    <lineage>
        <taxon>Eukaryota</taxon>
        <taxon>Metazoa</taxon>
        <taxon>Spiralia</taxon>
        <taxon>Lophotrochozoa</taxon>
        <taxon>Mollusca</taxon>
        <taxon>Gastropoda</taxon>
        <taxon>Heterobranchia</taxon>
        <taxon>Euthyneura</taxon>
        <taxon>Panpulmonata</taxon>
        <taxon>Sacoglossa</taxon>
        <taxon>Placobranchoidea</taxon>
        <taxon>Plakobranchidae</taxon>
        <taxon>Elysia</taxon>
    </lineage>
</organism>
<dbReference type="AlphaFoldDB" id="A0AAV4EJB4"/>
<feature type="region of interest" description="Disordered" evidence="1">
    <location>
        <begin position="62"/>
        <end position="121"/>
    </location>
</feature>
<evidence type="ECO:0000313" key="3">
    <source>
        <dbReference type="Proteomes" id="UP000762676"/>
    </source>
</evidence>
<gene>
    <name evidence="2" type="ORF">ElyMa_000089400</name>
</gene>
<evidence type="ECO:0000313" key="2">
    <source>
        <dbReference type="EMBL" id="GFR60820.1"/>
    </source>
</evidence>
<dbReference type="Proteomes" id="UP000762676">
    <property type="component" value="Unassembled WGS sequence"/>
</dbReference>
<comment type="caution">
    <text evidence="2">The sequence shown here is derived from an EMBL/GenBank/DDBJ whole genome shotgun (WGS) entry which is preliminary data.</text>
</comment>
<name>A0AAV4EJB4_9GAST</name>
<proteinExistence type="predicted"/>
<sequence>MVEGLIKVIIAVHNDIGDNVHVIPKRITISSPLMAHNEIGDGVYGSVDVGYKGWFYAIVSTTIHEDDDDDDDDDDDNDEDEDDDDDDDDDDSYVSPKKIPIRSEQNEQPTHTHDTTIPYGH</sequence>
<feature type="compositionally biased region" description="Acidic residues" evidence="1">
    <location>
        <begin position="65"/>
        <end position="92"/>
    </location>
</feature>
<accession>A0AAV4EJB4</accession>
<dbReference type="EMBL" id="BMAT01000154">
    <property type="protein sequence ID" value="GFR60820.1"/>
    <property type="molecule type" value="Genomic_DNA"/>
</dbReference>
<evidence type="ECO:0000256" key="1">
    <source>
        <dbReference type="SAM" id="MobiDB-lite"/>
    </source>
</evidence>
<evidence type="ECO:0008006" key="4">
    <source>
        <dbReference type="Google" id="ProtNLM"/>
    </source>
</evidence>
<reference evidence="2 3" key="1">
    <citation type="journal article" date="2021" name="Elife">
        <title>Chloroplast acquisition without the gene transfer in kleptoplastic sea slugs, Plakobranchus ocellatus.</title>
        <authorList>
            <person name="Maeda T."/>
            <person name="Takahashi S."/>
            <person name="Yoshida T."/>
            <person name="Shimamura S."/>
            <person name="Takaki Y."/>
            <person name="Nagai Y."/>
            <person name="Toyoda A."/>
            <person name="Suzuki Y."/>
            <person name="Arimoto A."/>
            <person name="Ishii H."/>
            <person name="Satoh N."/>
            <person name="Nishiyama T."/>
            <person name="Hasebe M."/>
            <person name="Maruyama T."/>
            <person name="Minagawa J."/>
            <person name="Obokata J."/>
            <person name="Shigenobu S."/>
        </authorList>
    </citation>
    <scope>NUCLEOTIDE SEQUENCE [LARGE SCALE GENOMIC DNA]</scope>
</reference>
<keyword evidence="3" id="KW-1185">Reference proteome</keyword>